<comment type="caution">
    <text evidence="1">The sequence shown here is derived from an EMBL/GenBank/DDBJ whole genome shotgun (WGS) entry which is preliminary data.</text>
</comment>
<keyword evidence="2" id="KW-1185">Reference proteome</keyword>
<dbReference type="Proteomes" id="UP000726170">
    <property type="component" value="Unassembled WGS sequence"/>
</dbReference>
<reference evidence="1 2" key="1">
    <citation type="submission" date="2021-06" db="EMBL/GenBank/DDBJ databases">
        <authorList>
            <person name="Sun Q."/>
            <person name="Li D."/>
        </authorList>
    </citation>
    <scope>NUCLEOTIDE SEQUENCE [LARGE SCALE GENOMIC DNA]</scope>
    <source>
        <strain evidence="1 2">MSJ-11</strain>
    </source>
</reference>
<accession>A0ABS6EE32</accession>
<name>A0ABS6EE32_9CLOT</name>
<dbReference type="EMBL" id="JAHLQF010000001">
    <property type="protein sequence ID" value="MBU5483458.1"/>
    <property type="molecule type" value="Genomic_DNA"/>
</dbReference>
<evidence type="ECO:0000313" key="2">
    <source>
        <dbReference type="Proteomes" id="UP000726170"/>
    </source>
</evidence>
<gene>
    <name evidence="1" type="ORF">KQI86_03895</name>
</gene>
<protein>
    <submittedName>
        <fullName evidence="1">Uncharacterized protein</fullName>
    </submittedName>
</protein>
<evidence type="ECO:0000313" key="1">
    <source>
        <dbReference type="EMBL" id="MBU5483458.1"/>
    </source>
</evidence>
<organism evidence="1 2">
    <name type="scientific">Clostridium mobile</name>
    <dbReference type="NCBI Taxonomy" id="2841512"/>
    <lineage>
        <taxon>Bacteria</taxon>
        <taxon>Bacillati</taxon>
        <taxon>Bacillota</taxon>
        <taxon>Clostridia</taxon>
        <taxon>Eubacteriales</taxon>
        <taxon>Clostridiaceae</taxon>
        <taxon>Clostridium</taxon>
    </lineage>
</organism>
<sequence>MSVGEYLDGTFLFEFNPEKKTYSRTDEVIKDKLIRFGVVGHGVRTYFNALTGVFTFDQNKIEILYRTKDRDYILMGQDVKYNDIIYFKNAYSQMNYSGKSSTNFCGYNFGYKNQILYNDGTMLYFKPILNIPVDQPANFQIRLVSNKDMDGQIIIKVNDFKEYKLNAPLDKNVGGELTWFIRV</sequence>
<proteinExistence type="predicted"/>